<evidence type="ECO:0000256" key="1">
    <source>
        <dbReference type="SAM" id="MobiDB-lite"/>
    </source>
</evidence>
<dbReference type="AlphaFoldDB" id="A0A644T8C0"/>
<evidence type="ECO:0000313" key="2">
    <source>
        <dbReference type="EMBL" id="MPL63183.1"/>
    </source>
</evidence>
<gene>
    <name evidence="2" type="ORF">SDC9_08804</name>
</gene>
<proteinExistence type="predicted"/>
<comment type="caution">
    <text evidence="2">The sequence shown here is derived from an EMBL/GenBank/DDBJ whole genome shotgun (WGS) entry which is preliminary data.</text>
</comment>
<dbReference type="EMBL" id="VSSQ01000020">
    <property type="protein sequence ID" value="MPL63183.1"/>
    <property type="molecule type" value="Genomic_DNA"/>
</dbReference>
<feature type="compositionally biased region" description="Basic and acidic residues" evidence="1">
    <location>
        <begin position="30"/>
        <end position="55"/>
    </location>
</feature>
<organism evidence="2">
    <name type="scientific">bioreactor metagenome</name>
    <dbReference type="NCBI Taxonomy" id="1076179"/>
    <lineage>
        <taxon>unclassified sequences</taxon>
        <taxon>metagenomes</taxon>
        <taxon>ecological metagenomes</taxon>
    </lineage>
</organism>
<feature type="region of interest" description="Disordered" evidence="1">
    <location>
        <begin position="24"/>
        <end position="84"/>
    </location>
</feature>
<sequence length="84" mass="8551">MKKTAIFVSVIALAFAFTLSTASAQKAPSKKAETKKEAAATKTDCADKPAAKKADCATPCSSEKAKSCCSGKTAAKPVPAPESK</sequence>
<protein>
    <submittedName>
        <fullName evidence="2">Uncharacterized protein</fullName>
    </submittedName>
</protein>
<accession>A0A644T8C0</accession>
<reference evidence="2" key="1">
    <citation type="submission" date="2019-08" db="EMBL/GenBank/DDBJ databases">
        <authorList>
            <person name="Kucharzyk K."/>
            <person name="Murdoch R.W."/>
            <person name="Higgins S."/>
            <person name="Loffler F."/>
        </authorList>
    </citation>
    <scope>NUCLEOTIDE SEQUENCE</scope>
</reference>
<name>A0A644T8C0_9ZZZZ</name>